<name>M8A5C1_TRIUA</name>
<sequence>MVTVARYWNVTIIVSYMDKTSFWVPQVIRELKLLDGVDLAEVITILVPNRSVGLRIPCLAALSWKDTS</sequence>
<protein>
    <submittedName>
        <fullName evidence="1">Uncharacterized protein</fullName>
    </submittedName>
</protein>
<organism evidence="1">
    <name type="scientific">Triticum urartu</name>
    <name type="common">Red wild einkorn</name>
    <name type="synonym">Crithodium urartu</name>
    <dbReference type="NCBI Taxonomy" id="4572"/>
    <lineage>
        <taxon>Eukaryota</taxon>
        <taxon>Viridiplantae</taxon>
        <taxon>Streptophyta</taxon>
        <taxon>Embryophyta</taxon>
        <taxon>Tracheophyta</taxon>
        <taxon>Spermatophyta</taxon>
        <taxon>Magnoliopsida</taxon>
        <taxon>Liliopsida</taxon>
        <taxon>Poales</taxon>
        <taxon>Poaceae</taxon>
        <taxon>BOP clade</taxon>
        <taxon>Pooideae</taxon>
        <taxon>Triticodae</taxon>
        <taxon>Triticeae</taxon>
        <taxon>Triticinae</taxon>
        <taxon>Triticum</taxon>
    </lineage>
</organism>
<proteinExistence type="predicted"/>
<evidence type="ECO:0000313" key="1">
    <source>
        <dbReference type="EMBL" id="EMS59875.1"/>
    </source>
</evidence>
<accession>M8A5C1</accession>
<dbReference type="AlphaFoldDB" id="M8A5C1"/>
<gene>
    <name evidence="1" type="ORF">TRIUR3_10545</name>
</gene>
<reference evidence="1" key="1">
    <citation type="journal article" date="2013" name="Nature">
        <title>Draft genome of the wheat A-genome progenitor Triticum urartu.</title>
        <authorList>
            <person name="Ling H.Q."/>
            <person name="Zhao S."/>
            <person name="Liu D."/>
            <person name="Wang J."/>
            <person name="Sun H."/>
            <person name="Zhang C."/>
            <person name="Fan H."/>
            <person name="Li D."/>
            <person name="Dong L."/>
            <person name="Tao Y."/>
            <person name="Gao C."/>
            <person name="Wu H."/>
            <person name="Li Y."/>
            <person name="Cui Y."/>
            <person name="Guo X."/>
            <person name="Zheng S."/>
            <person name="Wang B."/>
            <person name="Yu K."/>
            <person name="Liang Q."/>
            <person name="Yang W."/>
            <person name="Lou X."/>
            <person name="Chen J."/>
            <person name="Feng M."/>
            <person name="Jian J."/>
            <person name="Zhang X."/>
            <person name="Luo G."/>
            <person name="Jiang Y."/>
            <person name="Liu J."/>
            <person name="Wang Z."/>
            <person name="Sha Y."/>
            <person name="Zhang B."/>
            <person name="Wu H."/>
            <person name="Tang D."/>
            <person name="Shen Q."/>
            <person name="Xue P."/>
            <person name="Zou S."/>
            <person name="Wang X."/>
            <person name="Liu X."/>
            <person name="Wang F."/>
            <person name="Yang Y."/>
            <person name="An X."/>
            <person name="Dong Z."/>
            <person name="Zhang K."/>
            <person name="Zhang X."/>
            <person name="Luo M.C."/>
            <person name="Dvorak J."/>
            <person name="Tong Y."/>
            <person name="Wang J."/>
            <person name="Yang H."/>
            <person name="Li Z."/>
            <person name="Wang D."/>
            <person name="Zhang A."/>
            <person name="Wang J."/>
        </authorList>
    </citation>
    <scope>NUCLEOTIDE SEQUENCE</scope>
</reference>
<dbReference type="EMBL" id="KD116364">
    <property type="protein sequence ID" value="EMS59875.1"/>
    <property type="molecule type" value="Genomic_DNA"/>
</dbReference>